<sequence length="77" mass="9020">MGFLASSKIYGDYQIDIPKEVIEEFNVERDSIMEWIINEDGRISINFRKKYSIKDLVGAFHLDDEVSSVDLKRSLYE</sequence>
<dbReference type="AlphaFoldDB" id="D3E0Q3"/>
<keyword evidence="2" id="KW-1185">Reference proteome</keyword>
<dbReference type="HOGENOM" id="CLU_185772_0_0_2"/>
<evidence type="ECO:0000313" key="2">
    <source>
        <dbReference type="Proteomes" id="UP000008680"/>
    </source>
</evidence>
<evidence type="ECO:0000313" key="1">
    <source>
        <dbReference type="EMBL" id="ADC46299.1"/>
    </source>
</evidence>
<dbReference type="EMBL" id="CP001719">
    <property type="protein sequence ID" value="ADC46299.1"/>
    <property type="molecule type" value="Genomic_DNA"/>
</dbReference>
<organism evidence="1 2">
    <name type="scientific">Methanobrevibacter ruminantium (strain ATCC 35063 / DSM 1093 / JCM 13430 / OCM 146 / M1)</name>
    <name type="common">Methanobacterium ruminantium</name>
    <dbReference type="NCBI Taxonomy" id="634498"/>
    <lineage>
        <taxon>Archaea</taxon>
        <taxon>Methanobacteriati</taxon>
        <taxon>Methanobacteriota</taxon>
        <taxon>Methanomada group</taxon>
        <taxon>Methanobacteria</taxon>
        <taxon>Methanobacteriales</taxon>
        <taxon>Methanobacteriaceae</taxon>
        <taxon>Methanobrevibacter</taxon>
    </lineage>
</organism>
<reference evidence="1 2" key="1">
    <citation type="journal article" date="2010" name="PLoS ONE">
        <title>The genome sequence of the rumen methanogen Methanobrevibacter ruminantium reveals new possibilities for controlling ruminant methane emissions.</title>
        <authorList>
            <person name="Leahy S.C."/>
            <person name="Kelly W.J."/>
            <person name="Altermann E."/>
            <person name="Ronimus R.S."/>
            <person name="Yeoman C.J."/>
            <person name="Pacheco D.M."/>
            <person name="Li D."/>
            <person name="Kong Z."/>
            <person name="McTavish S."/>
            <person name="Sang C."/>
            <person name="Lambie S.C."/>
            <person name="Janssen P.H."/>
            <person name="Dey D."/>
            <person name="Attwood G.T."/>
        </authorList>
    </citation>
    <scope>NUCLEOTIDE SEQUENCE [LARGE SCALE GENOMIC DNA]</scope>
    <source>
        <strain evidence="2">ATCC 35063 / DSM 1093 / JCM 13430 / OCM 146 / M1</strain>
    </source>
</reference>
<dbReference type="Proteomes" id="UP000008680">
    <property type="component" value="Chromosome"/>
</dbReference>
<dbReference type="Gene3D" id="2.10.260.10">
    <property type="match status" value="1"/>
</dbReference>
<evidence type="ECO:0008006" key="3">
    <source>
        <dbReference type="Google" id="ProtNLM"/>
    </source>
</evidence>
<dbReference type="eggNOG" id="arCOG00818">
    <property type="taxonomic scope" value="Archaea"/>
</dbReference>
<accession>D3E0Q3</accession>
<protein>
    <recommendedName>
        <fullName evidence="3">SpoVT-AbrB domain-containing protein</fullName>
    </recommendedName>
</protein>
<name>D3E0Q3_METRM</name>
<gene>
    <name evidence="1" type="ordered locus">mru_0448</name>
</gene>
<dbReference type="PATRIC" id="fig|634498.28.peg.450"/>
<proteinExistence type="predicted"/>
<dbReference type="RefSeq" id="WP_012955250.1">
    <property type="nucleotide sequence ID" value="NC_013790.1"/>
</dbReference>
<dbReference type="GeneID" id="8770088"/>
<dbReference type="OrthoDB" id="67352at2157"/>
<dbReference type="STRING" id="634498.mru_0448"/>
<dbReference type="InterPro" id="IPR037914">
    <property type="entry name" value="SpoVT-AbrB_sf"/>
</dbReference>
<dbReference type="KEGG" id="mru:mru_0448"/>
<dbReference type="SUPFAM" id="SSF89447">
    <property type="entry name" value="AbrB/MazE/MraZ-like"/>
    <property type="match status" value="1"/>
</dbReference>